<sequence length="123" mass="13616">MGKGSLVLTQQSLEFVFCKDRTAGGYPTWWKRYTGVVLQEISNLLLNLSIGPLPANQLGLETLALKKGCLHKWCRYINRQRVVAPLAIAMIRSETCAPLVFDWRIGAPSPGPTPVPAPVPFRL</sequence>
<dbReference type="HOGENOM" id="CLU_2016837_0_0_1"/>
<evidence type="ECO:0000313" key="2">
    <source>
        <dbReference type="Proteomes" id="UP000009169"/>
    </source>
</evidence>
<reference evidence="2" key="1">
    <citation type="journal article" date="2012" name="MBio">
        <title>Comparative genome analysis of Trichophyton rubrum and related dermatophytes reveals candidate genes involved in infection.</title>
        <authorList>
            <person name="Martinez D.A."/>
            <person name="Oliver B.G."/>
            <person name="Graeser Y."/>
            <person name="Goldberg J.M."/>
            <person name="Li W."/>
            <person name="Martinez-Rossi N.M."/>
            <person name="Monod M."/>
            <person name="Shelest E."/>
            <person name="Barton R.C."/>
            <person name="Birch E."/>
            <person name="Brakhage A.A."/>
            <person name="Chen Z."/>
            <person name="Gurr S.J."/>
            <person name="Heiman D."/>
            <person name="Heitman J."/>
            <person name="Kosti I."/>
            <person name="Rossi A."/>
            <person name="Saif S."/>
            <person name="Samalova M."/>
            <person name="Saunders C.W."/>
            <person name="Shea T."/>
            <person name="Summerbell R.C."/>
            <person name="Xu J."/>
            <person name="Young S."/>
            <person name="Zeng Q."/>
            <person name="Birren B.W."/>
            <person name="Cuomo C.A."/>
            <person name="White T.C."/>
        </authorList>
    </citation>
    <scope>NUCLEOTIDE SEQUENCE [LARGE SCALE GENOMIC DNA]</scope>
    <source>
        <strain evidence="2">ATCC MYA-4606 / CBS 127.97</strain>
    </source>
</reference>
<gene>
    <name evidence="1" type="ORF">TEQG_03775</name>
</gene>
<name>F2PSR3_TRIEC</name>
<dbReference type="VEuPathDB" id="FungiDB:TEQG_03775"/>
<proteinExistence type="predicted"/>
<organism evidence="1 2">
    <name type="scientific">Trichophyton equinum (strain ATCC MYA-4606 / CBS 127.97)</name>
    <name type="common">Horse ringworm fungus</name>
    <dbReference type="NCBI Taxonomy" id="559882"/>
    <lineage>
        <taxon>Eukaryota</taxon>
        <taxon>Fungi</taxon>
        <taxon>Dikarya</taxon>
        <taxon>Ascomycota</taxon>
        <taxon>Pezizomycotina</taxon>
        <taxon>Eurotiomycetes</taxon>
        <taxon>Eurotiomycetidae</taxon>
        <taxon>Onygenales</taxon>
        <taxon>Arthrodermataceae</taxon>
        <taxon>Trichophyton</taxon>
    </lineage>
</organism>
<keyword evidence="2" id="KW-1185">Reference proteome</keyword>
<accession>F2PSR3</accession>
<evidence type="ECO:0000313" key="1">
    <source>
        <dbReference type="EMBL" id="EGE04931.1"/>
    </source>
</evidence>
<dbReference type="Proteomes" id="UP000009169">
    <property type="component" value="Unassembled WGS sequence"/>
</dbReference>
<dbReference type="AlphaFoldDB" id="F2PSR3"/>
<dbReference type="EMBL" id="DS995736">
    <property type="protein sequence ID" value="EGE04931.1"/>
    <property type="molecule type" value="Genomic_DNA"/>
</dbReference>
<protein>
    <submittedName>
        <fullName evidence="1">Uncharacterized protein</fullName>
    </submittedName>
</protein>